<dbReference type="InterPro" id="IPR007838">
    <property type="entry name" value="Cell_div_ZapA-like"/>
</dbReference>
<evidence type="ECO:0000313" key="1">
    <source>
        <dbReference type="EMBL" id="HIZ01403.1"/>
    </source>
</evidence>
<comment type="caution">
    <text evidence="1">The sequence shown here is derived from an EMBL/GenBank/DDBJ whole genome shotgun (WGS) entry which is preliminary data.</text>
</comment>
<dbReference type="EMBL" id="DXCK01000058">
    <property type="protein sequence ID" value="HIZ01403.1"/>
    <property type="molecule type" value="Genomic_DNA"/>
</dbReference>
<evidence type="ECO:0000313" key="2">
    <source>
        <dbReference type="Proteomes" id="UP000824023"/>
    </source>
</evidence>
<organism evidence="1 2">
    <name type="scientific">Candidatus Bacteroides merdipullorum</name>
    <dbReference type="NCBI Taxonomy" id="2838474"/>
    <lineage>
        <taxon>Bacteria</taxon>
        <taxon>Pseudomonadati</taxon>
        <taxon>Bacteroidota</taxon>
        <taxon>Bacteroidia</taxon>
        <taxon>Bacteroidales</taxon>
        <taxon>Bacteroidaceae</taxon>
        <taxon>Bacteroides</taxon>
    </lineage>
</organism>
<dbReference type="Proteomes" id="UP000824023">
    <property type="component" value="Unassembled WGS sequence"/>
</dbReference>
<dbReference type="GO" id="GO:0051301">
    <property type="term" value="P:cell division"/>
    <property type="evidence" value="ECO:0007669"/>
    <property type="project" value="UniProtKB-KW"/>
</dbReference>
<name>A0A9D2CX17_9BACE</name>
<reference evidence="1" key="2">
    <citation type="submission" date="2021-04" db="EMBL/GenBank/DDBJ databases">
        <authorList>
            <person name="Gilroy R."/>
        </authorList>
    </citation>
    <scope>NUCLEOTIDE SEQUENCE</scope>
    <source>
        <strain evidence="1">ChiHjej12B11-24981</strain>
    </source>
</reference>
<protein>
    <submittedName>
        <fullName evidence="1">Cell division protein ZapA</fullName>
    </submittedName>
</protein>
<keyword evidence="1" id="KW-0132">Cell division</keyword>
<keyword evidence="1" id="KW-0131">Cell cycle</keyword>
<accession>A0A9D2CX17</accession>
<gene>
    <name evidence="1" type="ORF">H9819_04010</name>
</gene>
<dbReference type="Pfam" id="PF05164">
    <property type="entry name" value="ZapA"/>
    <property type="match status" value="1"/>
</dbReference>
<proteinExistence type="predicted"/>
<dbReference type="AlphaFoldDB" id="A0A9D2CX17"/>
<dbReference type="SUPFAM" id="SSF102829">
    <property type="entry name" value="Cell division protein ZapA-like"/>
    <property type="match status" value="1"/>
</dbReference>
<reference evidence="1" key="1">
    <citation type="journal article" date="2021" name="PeerJ">
        <title>Extensive microbial diversity within the chicken gut microbiome revealed by metagenomics and culture.</title>
        <authorList>
            <person name="Gilroy R."/>
            <person name="Ravi A."/>
            <person name="Getino M."/>
            <person name="Pursley I."/>
            <person name="Horton D.L."/>
            <person name="Alikhan N.F."/>
            <person name="Baker D."/>
            <person name="Gharbi K."/>
            <person name="Hall N."/>
            <person name="Watson M."/>
            <person name="Adriaenssens E.M."/>
            <person name="Foster-Nyarko E."/>
            <person name="Jarju S."/>
            <person name="Secka A."/>
            <person name="Antonio M."/>
            <person name="Oren A."/>
            <person name="Chaudhuri R.R."/>
            <person name="La Ragione R."/>
            <person name="Hildebrand F."/>
            <person name="Pallen M.J."/>
        </authorList>
    </citation>
    <scope>NUCLEOTIDE SEQUENCE</scope>
    <source>
        <strain evidence="1">ChiHjej12B11-24981</strain>
    </source>
</reference>
<sequence>MNDKIKINLHMAGTTYPVFIERKDEEIVREAAKQVNIRFNQNRQANPELSHEKAIAITAFEFALQVLDQKDRNDTEPYTNKIKELTEVLDNHFKETT</sequence>
<dbReference type="InterPro" id="IPR036192">
    <property type="entry name" value="Cell_div_ZapA-like_sf"/>
</dbReference>